<accession>A0AAV2IC99</accession>
<keyword evidence="2" id="KW-0175">Coiled coil</keyword>
<feature type="region of interest" description="Disordered" evidence="5">
    <location>
        <begin position="318"/>
        <end position="663"/>
    </location>
</feature>
<comment type="caution">
    <text evidence="7">The sequence shown here is derived from an EMBL/GenBank/DDBJ whole genome shotgun (WGS) entry which is preliminary data.</text>
</comment>
<evidence type="ECO:0000256" key="1">
    <source>
        <dbReference type="ARBA" id="ARBA00013459"/>
    </source>
</evidence>
<dbReference type="AlphaFoldDB" id="A0AAV2IC99"/>
<proteinExistence type="predicted"/>
<reference evidence="7 8" key="1">
    <citation type="submission" date="2024-04" db="EMBL/GenBank/DDBJ databases">
        <authorList>
            <consortium name="Genoscope - CEA"/>
            <person name="William W."/>
        </authorList>
    </citation>
    <scope>NUCLEOTIDE SEQUENCE [LARGE SCALE GENOMIC DNA]</scope>
</reference>
<dbReference type="GO" id="GO:0030490">
    <property type="term" value="P:maturation of SSU-rRNA"/>
    <property type="evidence" value="ECO:0007669"/>
    <property type="project" value="TreeGrafter"/>
</dbReference>
<gene>
    <name evidence="7" type="ORF">GSLYS_00017983001</name>
</gene>
<comment type="function">
    <text evidence="3">May be involved in regulating transcriptional activation of cardiac genes during the aging process. May play a role in biosynthesis and/or processing of SLC2A4 in adipose cells.</text>
</comment>
<dbReference type="InterPro" id="IPR037393">
    <property type="entry name" value="Bud22/SRFB1"/>
</dbReference>
<feature type="compositionally biased region" description="Basic and acidic residues" evidence="5">
    <location>
        <begin position="445"/>
        <end position="457"/>
    </location>
</feature>
<feature type="region of interest" description="Disordered" evidence="5">
    <location>
        <begin position="190"/>
        <end position="221"/>
    </location>
</feature>
<evidence type="ECO:0000256" key="5">
    <source>
        <dbReference type="SAM" id="MobiDB-lite"/>
    </source>
</evidence>
<evidence type="ECO:0000313" key="8">
    <source>
        <dbReference type="Proteomes" id="UP001497497"/>
    </source>
</evidence>
<feature type="compositionally biased region" description="Basic and acidic residues" evidence="5">
    <location>
        <begin position="284"/>
        <end position="297"/>
    </location>
</feature>
<dbReference type="PANTHER" id="PTHR23325">
    <property type="entry name" value="SERUM RESPONSE FACTOR-BINDING"/>
    <property type="match status" value="1"/>
</dbReference>
<feature type="compositionally biased region" description="Basic and acidic residues" evidence="5">
    <location>
        <begin position="398"/>
        <end position="416"/>
    </location>
</feature>
<dbReference type="Pfam" id="PF09073">
    <property type="entry name" value="BUD22"/>
    <property type="match status" value="1"/>
</dbReference>
<dbReference type="InterPro" id="IPR015158">
    <property type="entry name" value="Bud22_dom"/>
</dbReference>
<dbReference type="PANTHER" id="PTHR23325:SF1">
    <property type="entry name" value="SERUM RESPONSE FACTOR-BINDING PROTEIN 1"/>
    <property type="match status" value="1"/>
</dbReference>
<evidence type="ECO:0000313" key="7">
    <source>
        <dbReference type="EMBL" id="CAL1544470.1"/>
    </source>
</evidence>
<feature type="compositionally biased region" description="Gly residues" evidence="5">
    <location>
        <begin position="575"/>
        <end position="585"/>
    </location>
</feature>
<evidence type="ECO:0000256" key="2">
    <source>
        <dbReference type="ARBA" id="ARBA00023054"/>
    </source>
</evidence>
<feature type="compositionally biased region" description="Acidic residues" evidence="5">
    <location>
        <begin position="417"/>
        <end position="444"/>
    </location>
</feature>
<protein>
    <recommendedName>
        <fullName evidence="1">Serum response factor-binding protein 1</fullName>
    </recommendedName>
    <alternativeName>
        <fullName evidence="4">SRF-dependent transcription regulation-associated protein</fullName>
    </alternativeName>
</protein>
<feature type="region of interest" description="Disordered" evidence="5">
    <location>
        <begin position="264"/>
        <end position="302"/>
    </location>
</feature>
<dbReference type="GO" id="GO:0005634">
    <property type="term" value="C:nucleus"/>
    <property type="evidence" value="ECO:0007669"/>
    <property type="project" value="TreeGrafter"/>
</dbReference>
<organism evidence="7 8">
    <name type="scientific">Lymnaea stagnalis</name>
    <name type="common">Great pond snail</name>
    <name type="synonym">Helix stagnalis</name>
    <dbReference type="NCBI Taxonomy" id="6523"/>
    <lineage>
        <taxon>Eukaryota</taxon>
        <taxon>Metazoa</taxon>
        <taxon>Spiralia</taxon>
        <taxon>Lophotrochozoa</taxon>
        <taxon>Mollusca</taxon>
        <taxon>Gastropoda</taxon>
        <taxon>Heterobranchia</taxon>
        <taxon>Euthyneura</taxon>
        <taxon>Panpulmonata</taxon>
        <taxon>Hygrophila</taxon>
        <taxon>Lymnaeoidea</taxon>
        <taxon>Lymnaeidae</taxon>
        <taxon>Lymnaea</taxon>
    </lineage>
</organism>
<evidence type="ECO:0000256" key="4">
    <source>
        <dbReference type="ARBA" id="ARBA00033254"/>
    </source>
</evidence>
<evidence type="ECO:0000259" key="6">
    <source>
        <dbReference type="Pfam" id="PF09073"/>
    </source>
</evidence>
<feature type="compositionally biased region" description="Polar residues" evidence="5">
    <location>
        <begin position="264"/>
        <end position="283"/>
    </location>
</feature>
<keyword evidence="8" id="KW-1185">Reference proteome</keyword>
<feature type="domain" description="Bud22" evidence="6">
    <location>
        <begin position="595"/>
        <end position="676"/>
    </location>
</feature>
<sequence>MDIESRSIDIAKTASIDMMTLNNKVVNMRQVVKRSKVHVINKLCRHIATLKKKKGTEEQKAKNLRKAERFLEEIDSIKKLKEDKVSKYALANTRTFADINKVSVSPGPRALGRLADHPLMKKVVSDFREQHHDWRDLAAYLLVKQTGRRFKTKKQKQKKLSKCVENINASETMTKAYIQERFGNEGLAKAEEKFERRRKRPKPTTGSQPKENEKENVERKEVIKFIPDPEEISALHNKNNIVENVSEILDNDSVIATSISTNITAGHSNQDSQSLNTSEVETSNSKDNKRLKVKESKTSGVSTTVKCDDEIDFAHRDTSRANAQNSEAVCEAVGSSPSSDQSSESEEEESDSHSDNSTSKAGSTDPGEKEEEESSEPETVQGRLGHSVSLKETPQNRGTKEDGTARRNECVVKELDLGGEDAENTESSEDVSLDESESDLSESGDDLRLEQVHEQRETSIISENSHRKKRKKASVPEFLTAPQTNLVNDPFFGSDDERGDKFEDDEMNDGKDYSDEEFSDVPYKRKVGSMFYNPEADDDENFKRPRFMSKNRGSSTSRGGRGRGGSFRGDRGNMRGRGGMRGGSFRGRSFGDNNRDFDRSNRRGGQSSNSRFDNWQDKKKDITGSFGQNKGIDLKKVPSKSNSASEKLHPSWEASKKRKAEMSGITAFKGSKITFDD</sequence>
<dbReference type="GO" id="GO:0030686">
    <property type="term" value="C:90S preribosome"/>
    <property type="evidence" value="ECO:0007669"/>
    <property type="project" value="TreeGrafter"/>
</dbReference>
<evidence type="ECO:0000256" key="3">
    <source>
        <dbReference type="ARBA" id="ARBA00025646"/>
    </source>
</evidence>
<dbReference type="Proteomes" id="UP001497497">
    <property type="component" value="Unassembled WGS sequence"/>
</dbReference>
<name>A0AAV2IC99_LYMST</name>
<dbReference type="EMBL" id="CAXITT010000624">
    <property type="protein sequence ID" value="CAL1544470.1"/>
    <property type="molecule type" value="Genomic_DNA"/>
</dbReference>
<feature type="compositionally biased region" description="Basic and acidic residues" evidence="5">
    <location>
        <begin position="210"/>
        <end position="221"/>
    </location>
</feature>